<sequence>MPIENLLPEFLQRSEEVDEEGVLRECRHCGSKFDEPVDHCRVCGSTEIATYEFVADSEDADEETDAEFDETPNDETDPRS</sequence>
<protein>
    <recommendedName>
        <fullName evidence="4">DUF35 domain-containing protein</fullName>
    </recommendedName>
</protein>
<accession>A0A1H0ZXD7</accession>
<name>A0A1H0ZXD7_NATTX</name>
<keyword evidence="3" id="KW-1185">Reference proteome</keyword>
<dbReference type="AlphaFoldDB" id="A0A1H0ZXD7"/>
<feature type="region of interest" description="Disordered" evidence="1">
    <location>
        <begin position="56"/>
        <end position="80"/>
    </location>
</feature>
<dbReference type="STRING" id="1095778.SAMN04489842_0475"/>
<evidence type="ECO:0000313" key="3">
    <source>
        <dbReference type="Proteomes" id="UP000198848"/>
    </source>
</evidence>
<evidence type="ECO:0000256" key="1">
    <source>
        <dbReference type="SAM" id="MobiDB-lite"/>
    </source>
</evidence>
<dbReference type="EMBL" id="FNLC01000001">
    <property type="protein sequence ID" value="SDQ32134.1"/>
    <property type="molecule type" value="Genomic_DNA"/>
</dbReference>
<gene>
    <name evidence="2" type="ORF">SAMN04489842_0475</name>
</gene>
<evidence type="ECO:0008006" key="4">
    <source>
        <dbReference type="Google" id="ProtNLM"/>
    </source>
</evidence>
<dbReference type="OrthoDB" id="295069at2157"/>
<proteinExistence type="predicted"/>
<organism evidence="2 3">
    <name type="scientific">Natronobacterium texcoconense</name>
    <dbReference type="NCBI Taxonomy" id="1095778"/>
    <lineage>
        <taxon>Archaea</taxon>
        <taxon>Methanobacteriati</taxon>
        <taxon>Methanobacteriota</taxon>
        <taxon>Stenosarchaea group</taxon>
        <taxon>Halobacteria</taxon>
        <taxon>Halobacteriales</taxon>
        <taxon>Natrialbaceae</taxon>
        <taxon>Natronobacterium</taxon>
    </lineage>
</organism>
<reference evidence="3" key="1">
    <citation type="submission" date="2016-10" db="EMBL/GenBank/DDBJ databases">
        <authorList>
            <person name="Varghese N."/>
            <person name="Submissions S."/>
        </authorList>
    </citation>
    <scope>NUCLEOTIDE SEQUENCE [LARGE SCALE GENOMIC DNA]</scope>
    <source>
        <strain evidence="3">DSM 24767</strain>
    </source>
</reference>
<evidence type="ECO:0000313" key="2">
    <source>
        <dbReference type="EMBL" id="SDQ32134.1"/>
    </source>
</evidence>
<dbReference type="Proteomes" id="UP000198848">
    <property type="component" value="Unassembled WGS sequence"/>
</dbReference>
<dbReference type="RefSeq" id="WP_090376770.1">
    <property type="nucleotide sequence ID" value="NZ_FNLC01000001.1"/>
</dbReference>